<evidence type="ECO:0000313" key="2">
    <source>
        <dbReference type="EMBL" id="SVA40706.1"/>
    </source>
</evidence>
<dbReference type="EMBL" id="UINC01009061">
    <property type="protein sequence ID" value="SVA40706.1"/>
    <property type="molecule type" value="Genomic_DNA"/>
</dbReference>
<accession>A0A381VK51</accession>
<dbReference type="Gene3D" id="2.130.10.10">
    <property type="entry name" value="YVTN repeat-like/Quinoprotein amine dehydrogenase"/>
    <property type="match status" value="2"/>
</dbReference>
<feature type="domain" description="Pyrrolo-quinoline quinone repeat" evidence="1">
    <location>
        <begin position="50"/>
        <end position="123"/>
    </location>
</feature>
<dbReference type="PANTHER" id="PTHR34512:SF30">
    <property type="entry name" value="OUTER MEMBRANE PROTEIN ASSEMBLY FACTOR BAMB"/>
    <property type="match status" value="1"/>
</dbReference>
<dbReference type="Gene3D" id="2.40.10.480">
    <property type="match status" value="2"/>
</dbReference>
<name>A0A381VK51_9ZZZZ</name>
<evidence type="ECO:0000259" key="1">
    <source>
        <dbReference type="Pfam" id="PF13360"/>
    </source>
</evidence>
<proteinExistence type="predicted"/>
<dbReference type="SMART" id="SM00564">
    <property type="entry name" value="PQQ"/>
    <property type="match status" value="7"/>
</dbReference>
<feature type="domain" description="Pyrrolo-quinoline quinone repeat" evidence="1">
    <location>
        <begin position="187"/>
        <end position="355"/>
    </location>
</feature>
<sequence length="479" mass="52734">MRRRLPWFGAVGAFVGLLNIFVVAQESSSQQSDWPMWGGTPDRNMISNMVGLPSDWDIATGHNIKWVAELGSQTYGNPVVAEGVVLVGTNNEAVKDLRQQGDMGVLIAFREEDGELLWQHANAKLAAGRVHDWPYQGVCSSPLVENGVVYYVSNRGEVLALDIEGFRDGENDGWVTDEPYSSEIDADVIWRFDMLEEVGAFPHNMSNSSPVVYGDLIFVSTSNGQDESHVNIQSPMAPAIIALNKTTGELIWEDNSVDDRILHGQWASPTVGTIGGVDQVIMGQGDGWIRGYEVTSGEKLWEFDTNPKDSVWPRTRNELIATAVVYNDLVYIANGQDPEHGEGIGNMYAIDATQRGDITELGRVWYYTDIRRTVSTAAIYDGLIYQPDFSGFLHCLDAETGEVYWVYDTFAAIWGSPLVVDGRVYLGDEDGDVVVLKAGKELEVIAENYLGSAVYSTPVPANGVLFLGSRNQLFALVEN</sequence>
<organism evidence="2">
    <name type="scientific">marine metagenome</name>
    <dbReference type="NCBI Taxonomy" id="408172"/>
    <lineage>
        <taxon>unclassified sequences</taxon>
        <taxon>metagenomes</taxon>
        <taxon>ecological metagenomes</taxon>
    </lineage>
</organism>
<dbReference type="InterPro" id="IPR018391">
    <property type="entry name" value="PQQ_b-propeller_rpt"/>
</dbReference>
<dbReference type="InterPro" id="IPR011047">
    <property type="entry name" value="Quinoprotein_ADH-like_sf"/>
</dbReference>
<dbReference type="InterPro" id="IPR002372">
    <property type="entry name" value="PQQ_rpt_dom"/>
</dbReference>
<dbReference type="InterPro" id="IPR015943">
    <property type="entry name" value="WD40/YVTN_repeat-like_dom_sf"/>
</dbReference>
<feature type="domain" description="Pyrrolo-quinoline quinone repeat" evidence="1">
    <location>
        <begin position="378"/>
        <end position="437"/>
    </location>
</feature>
<gene>
    <name evidence="2" type="ORF">METZ01_LOCUS93560</name>
</gene>
<reference evidence="2" key="1">
    <citation type="submission" date="2018-05" db="EMBL/GenBank/DDBJ databases">
        <authorList>
            <person name="Lanie J.A."/>
            <person name="Ng W.-L."/>
            <person name="Kazmierczak K.M."/>
            <person name="Andrzejewski T.M."/>
            <person name="Davidsen T.M."/>
            <person name="Wayne K.J."/>
            <person name="Tettelin H."/>
            <person name="Glass J.I."/>
            <person name="Rusch D."/>
            <person name="Podicherti R."/>
            <person name="Tsui H.-C.T."/>
            <person name="Winkler M.E."/>
        </authorList>
    </citation>
    <scope>NUCLEOTIDE SEQUENCE</scope>
</reference>
<protein>
    <recommendedName>
        <fullName evidence="1">Pyrrolo-quinoline quinone repeat domain-containing protein</fullName>
    </recommendedName>
</protein>
<dbReference type="PANTHER" id="PTHR34512">
    <property type="entry name" value="CELL SURFACE PROTEIN"/>
    <property type="match status" value="1"/>
</dbReference>
<dbReference type="AlphaFoldDB" id="A0A381VK51"/>
<dbReference type="SUPFAM" id="SSF50998">
    <property type="entry name" value="Quinoprotein alcohol dehydrogenase-like"/>
    <property type="match status" value="1"/>
</dbReference>
<dbReference type="Pfam" id="PF13360">
    <property type="entry name" value="PQQ_2"/>
    <property type="match status" value="3"/>
</dbReference>